<feature type="transmembrane region" description="Helical" evidence="1">
    <location>
        <begin position="28"/>
        <end position="47"/>
    </location>
</feature>
<feature type="domain" description="SGNH" evidence="4">
    <location>
        <begin position="205"/>
        <end position="426"/>
    </location>
</feature>
<feature type="transmembrane region" description="Helical" evidence="1">
    <location>
        <begin position="59"/>
        <end position="78"/>
    </location>
</feature>
<dbReference type="Pfam" id="PF19040">
    <property type="entry name" value="SGNH"/>
    <property type="match status" value="1"/>
</dbReference>
<evidence type="ECO:0000259" key="4">
    <source>
        <dbReference type="Pfam" id="PF19040"/>
    </source>
</evidence>
<evidence type="ECO:0000313" key="5">
    <source>
        <dbReference type="EMBL" id="GMT07915.1"/>
    </source>
</evidence>
<feature type="transmembrane region" description="Helical" evidence="1">
    <location>
        <begin position="90"/>
        <end position="110"/>
    </location>
</feature>
<proteinExistence type="predicted"/>
<organism evidence="5 6">
    <name type="scientific">Pristionchus entomophagus</name>
    <dbReference type="NCBI Taxonomy" id="358040"/>
    <lineage>
        <taxon>Eukaryota</taxon>
        <taxon>Metazoa</taxon>
        <taxon>Ecdysozoa</taxon>
        <taxon>Nematoda</taxon>
        <taxon>Chromadorea</taxon>
        <taxon>Rhabditida</taxon>
        <taxon>Rhabditina</taxon>
        <taxon>Diplogasteromorpha</taxon>
        <taxon>Diplogasteroidea</taxon>
        <taxon>Neodiplogasteridae</taxon>
        <taxon>Pristionchus</taxon>
    </lineage>
</organism>
<evidence type="ECO:0000313" key="6">
    <source>
        <dbReference type="Proteomes" id="UP001432027"/>
    </source>
</evidence>
<dbReference type="Pfam" id="PF01757">
    <property type="entry name" value="Acyl_transf_3"/>
    <property type="match status" value="1"/>
</dbReference>
<evidence type="ECO:0000256" key="2">
    <source>
        <dbReference type="SAM" id="SignalP"/>
    </source>
</evidence>
<evidence type="ECO:0000256" key="1">
    <source>
        <dbReference type="SAM" id="Phobius"/>
    </source>
</evidence>
<sequence>VILSSLPTILTLLLFALSLSPISFLPNEVLRASTIAAAAAVIVLGRVEERQSSLLSNRLIVYLGDISYVVYLVHWPVAIMWKSYWDLQELPLKDILICLSITFLVSILIHHTLEQKFITASTTVSFIVVGVIYILMLGAVVFSLPQHLNSAVETKVPMDQIVAEAIKWNERESHTRYYNQRPFRECVNDPEGKKMRDGFSQQPAYECIWKPNHTQASVSILVVGNSISHRSMKILRPILENNQDLKEIRLFAHSACEPIEPHCGAFFAAMMKLVERSQPDITFLIYDNSKRLREDIVDISTDKPLADFVDFLKPLTTNSKYLVLDEFYPNALTTAGVAASMYKRLLRNQSLDDLKRQYEPFLDSYSFYFRRLDQLRAHYPNLIRHNTSGPMCAEQPGWCWWYNRKNLHAYFTDNLHLTADGLELERKSYKKIVEDLIQKAKKDKN</sequence>
<dbReference type="GO" id="GO:0000271">
    <property type="term" value="P:polysaccharide biosynthetic process"/>
    <property type="evidence" value="ECO:0007669"/>
    <property type="project" value="TreeGrafter"/>
</dbReference>
<keyword evidence="6" id="KW-1185">Reference proteome</keyword>
<dbReference type="AlphaFoldDB" id="A0AAV5UNX7"/>
<evidence type="ECO:0000259" key="3">
    <source>
        <dbReference type="Pfam" id="PF01757"/>
    </source>
</evidence>
<evidence type="ECO:0008006" key="7">
    <source>
        <dbReference type="Google" id="ProtNLM"/>
    </source>
</evidence>
<dbReference type="InterPro" id="IPR002656">
    <property type="entry name" value="Acyl_transf_3_dom"/>
</dbReference>
<dbReference type="PANTHER" id="PTHR23028">
    <property type="entry name" value="ACETYLTRANSFERASE"/>
    <property type="match status" value="1"/>
</dbReference>
<keyword evidence="1" id="KW-1133">Transmembrane helix</keyword>
<reference evidence="5" key="1">
    <citation type="submission" date="2023-10" db="EMBL/GenBank/DDBJ databases">
        <title>Genome assembly of Pristionchus species.</title>
        <authorList>
            <person name="Yoshida K."/>
            <person name="Sommer R.J."/>
        </authorList>
    </citation>
    <scope>NUCLEOTIDE SEQUENCE</scope>
    <source>
        <strain evidence="5">RS0144</strain>
    </source>
</reference>
<dbReference type="EMBL" id="BTSX01000006">
    <property type="protein sequence ID" value="GMT07915.1"/>
    <property type="molecule type" value="Genomic_DNA"/>
</dbReference>
<feature type="domain" description="Acyltransferase 3" evidence="3">
    <location>
        <begin position="10"/>
        <end position="110"/>
    </location>
</feature>
<keyword evidence="1" id="KW-0472">Membrane</keyword>
<dbReference type="InterPro" id="IPR050879">
    <property type="entry name" value="Acyltransferase_3"/>
</dbReference>
<protein>
    <recommendedName>
        <fullName evidence="7">Acyltransferase</fullName>
    </recommendedName>
</protein>
<feature type="signal peptide" evidence="2">
    <location>
        <begin position="1"/>
        <end position="24"/>
    </location>
</feature>
<feature type="chain" id="PRO_5043910435" description="Acyltransferase" evidence="2">
    <location>
        <begin position="25"/>
        <end position="445"/>
    </location>
</feature>
<dbReference type="InterPro" id="IPR043968">
    <property type="entry name" value="SGNH"/>
</dbReference>
<name>A0AAV5UNX7_9BILA</name>
<comment type="caution">
    <text evidence="5">The sequence shown here is derived from an EMBL/GenBank/DDBJ whole genome shotgun (WGS) entry which is preliminary data.</text>
</comment>
<keyword evidence="2" id="KW-0732">Signal</keyword>
<feature type="non-terminal residue" evidence="5">
    <location>
        <position position="445"/>
    </location>
</feature>
<dbReference type="GO" id="GO:0016020">
    <property type="term" value="C:membrane"/>
    <property type="evidence" value="ECO:0007669"/>
    <property type="project" value="TreeGrafter"/>
</dbReference>
<feature type="transmembrane region" description="Helical" evidence="1">
    <location>
        <begin position="117"/>
        <end position="142"/>
    </location>
</feature>
<dbReference type="Proteomes" id="UP001432027">
    <property type="component" value="Unassembled WGS sequence"/>
</dbReference>
<dbReference type="GO" id="GO:0016747">
    <property type="term" value="F:acyltransferase activity, transferring groups other than amino-acyl groups"/>
    <property type="evidence" value="ECO:0007669"/>
    <property type="project" value="InterPro"/>
</dbReference>
<dbReference type="PANTHER" id="PTHR23028:SF53">
    <property type="entry name" value="ACYL_TRANSF_3 DOMAIN-CONTAINING PROTEIN"/>
    <property type="match status" value="1"/>
</dbReference>
<keyword evidence="1" id="KW-0812">Transmembrane</keyword>
<gene>
    <name evidence="5" type="ORF">PENTCL1PPCAC_30089</name>
</gene>
<accession>A0AAV5UNX7</accession>
<feature type="non-terminal residue" evidence="5">
    <location>
        <position position="1"/>
    </location>
</feature>